<feature type="domain" description="G-protein coupled receptors family 1 profile" evidence="9">
    <location>
        <begin position="42"/>
        <end position="262"/>
    </location>
</feature>
<keyword evidence="2 8" id="KW-0812">Transmembrane</keyword>
<evidence type="ECO:0000256" key="7">
    <source>
        <dbReference type="ARBA" id="ARBA00023224"/>
    </source>
</evidence>
<keyword evidence="4" id="KW-0297">G-protein coupled receptor</keyword>
<dbReference type="Pfam" id="PF00001">
    <property type="entry name" value="7tm_1"/>
    <property type="match status" value="2"/>
</dbReference>
<gene>
    <name evidence="10" type="ORF">NEMVEDRAFT_v1g220833</name>
</gene>
<organism evidence="10 11">
    <name type="scientific">Nematostella vectensis</name>
    <name type="common">Starlet sea anemone</name>
    <dbReference type="NCBI Taxonomy" id="45351"/>
    <lineage>
        <taxon>Eukaryota</taxon>
        <taxon>Metazoa</taxon>
        <taxon>Cnidaria</taxon>
        <taxon>Anthozoa</taxon>
        <taxon>Hexacorallia</taxon>
        <taxon>Actiniaria</taxon>
        <taxon>Edwardsiidae</taxon>
        <taxon>Nematostella</taxon>
    </lineage>
</organism>
<keyword evidence="3 8" id="KW-1133">Transmembrane helix</keyword>
<evidence type="ECO:0000256" key="1">
    <source>
        <dbReference type="ARBA" id="ARBA00004141"/>
    </source>
</evidence>
<evidence type="ECO:0000256" key="6">
    <source>
        <dbReference type="ARBA" id="ARBA00023170"/>
    </source>
</evidence>
<dbReference type="AlphaFoldDB" id="A7T1A7"/>
<sequence length="299" mass="33363">MEVNSSNSSALASTYPQDSVAELVTKALACTAVTLAAIIGNLLTIIAVNRNLRMRTVTNFLICNLALAELLFTVVAIPPFYFEIFAWYDWLQAASHCASDAAEILIKDLAHFTWSISGAVAAPVLYSYRLNKAEGIISCQEDWTPVFETDVASKGDTIVLFVFIYCLPFVAMATMPAIIGWRLWVHKAPGEMSSVNTRVLLKTKQKAVKMLLAVLIAFIICWLPVQVVSFLSYYTSKRIPSAVWFTCLFVMRAHAALTPFIYDYFSANFRAAFKSALVFCCLWSNTLRQWRDGRVQTSS</sequence>
<dbReference type="GO" id="GO:0016020">
    <property type="term" value="C:membrane"/>
    <property type="evidence" value="ECO:0007669"/>
    <property type="project" value="UniProtKB-SubCell"/>
</dbReference>
<dbReference type="STRING" id="45351.A7T1A7"/>
<comment type="subcellular location">
    <subcellularLocation>
        <location evidence="1">Membrane</location>
        <topology evidence="1">Multi-pass membrane protein</topology>
    </subcellularLocation>
</comment>
<dbReference type="InterPro" id="IPR017452">
    <property type="entry name" value="GPCR_Rhodpsn_7TM"/>
</dbReference>
<evidence type="ECO:0000256" key="4">
    <source>
        <dbReference type="ARBA" id="ARBA00023040"/>
    </source>
</evidence>
<feature type="transmembrane region" description="Helical" evidence="8">
    <location>
        <begin position="158"/>
        <end position="184"/>
    </location>
</feature>
<evidence type="ECO:0000259" key="9">
    <source>
        <dbReference type="PROSITE" id="PS50262"/>
    </source>
</evidence>
<dbReference type="PRINTS" id="PR00237">
    <property type="entry name" value="GPCRRHODOPSN"/>
</dbReference>
<dbReference type="PROSITE" id="PS50262">
    <property type="entry name" value="G_PROTEIN_RECEP_F1_2"/>
    <property type="match status" value="1"/>
</dbReference>
<feature type="transmembrane region" description="Helical" evidence="8">
    <location>
        <begin position="243"/>
        <end position="265"/>
    </location>
</feature>
<dbReference type="EMBL" id="DS470094">
    <property type="protein sequence ID" value="EDO30258.1"/>
    <property type="molecule type" value="Genomic_DNA"/>
</dbReference>
<feature type="transmembrane region" description="Helical" evidence="8">
    <location>
        <begin position="23"/>
        <end position="48"/>
    </location>
</feature>
<dbReference type="InParanoid" id="A7T1A7"/>
<accession>A7T1A7</accession>
<dbReference type="eggNOG" id="KOG4219">
    <property type="taxonomic scope" value="Eukaryota"/>
</dbReference>
<keyword evidence="11" id="KW-1185">Reference proteome</keyword>
<evidence type="ECO:0000256" key="8">
    <source>
        <dbReference type="SAM" id="Phobius"/>
    </source>
</evidence>
<evidence type="ECO:0000313" key="10">
    <source>
        <dbReference type="EMBL" id="EDO30258.1"/>
    </source>
</evidence>
<evidence type="ECO:0000256" key="5">
    <source>
        <dbReference type="ARBA" id="ARBA00023136"/>
    </source>
</evidence>
<evidence type="ECO:0000256" key="3">
    <source>
        <dbReference type="ARBA" id="ARBA00022989"/>
    </source>
</evidence>
<dbReference type="Proteomes" id="UP000001593">
    <property type="component" value="Unassembled WGS sequence"/>
</dbReference>
<feature type="transmembrane region" description="Helical" evidence="8">
    <location>
        <begin position="60"/>
        <end position="82"/>
    </location>
</feature>
<dbReference type="PANTHER" id="PTHR45695">
    <property type="entry name" value="LEUCOKININ RECEPTOR-RELATED"/>
    <property type="match status" value="1"/>
</dbReference>
<name>A7T1A7_NEMVE</name>
<dbReference type="InterPro" id="IPR000276">
    <property type="entry name" value="GPCR_Rhodpsn"/>
</dbReference>
<protein>
    <recommendedName>
        <fullName evidence="9">G-protein coupled receptors family 1 profile domain-containing protein</fullName>
    </recommendedName>
</protein>
<dbReference type="PANTHER" id="PTHR45695:SF9">
    <property type="entry name" value="LEUCOKININ RECEPTOR"/>
    <property type="match status" value="1"/>
</dbReference>
<dbReference type="Gene3D" id="1.20.1070.10">
    <property type="entry name" value="Rhodopsin 7-helix transmembrane proteins"/>
    <property type="match status" value="2"/>
</dbReference>
<dbReference type="SUPFAM" id="SSF81321">
    <property type="entry name" value="Family A G protein-coupled receptor-like"/>
    <property type="match status" value="1"/>
</dbReference>
<proteinExistence type="predicted"/>
<dbReference type="HOGENOM" id="CLU_009579_6_0_1"/>
<dbReference type="GO" id="GO:0004930">
    <property type="term" value="F:G protein-coupled receptor activity"/>
    <property type="evidence" value="ECO:0007669"/>
    <property type="project" value="UniProtKB-KW"/>
</dbReference>
<evidence type="ECO:0000313" key="11">
    <source>
        <dbReference type="Proteomes" id="UP000001593"/>
    </source>
</evidence>
<dbReference type="PhylomeDB" id="A7T1A7"/>
<keyword evidence="7" id="KW-0807">Transducer</keyword>
<feature type="transmembrane region" description="Helical" evidence="8">
    <location>
        <begin position="210"/>
        <end position="231"/>
    </location>
</feature>
<keyword evidence="6" id="KW-0675">Receptor</keyword>
<evidence type="ECO:0000256" key="2">
    <source>
        <dbReference type="ARBA" id="ARBA00022692"/>
    </source>
</evidence>
<keyword evidence="5 8" id="KW-0472">Membrane</keyword>
<reference evidence="10 11" key="1">
    <citation type="journal article" date="2007" name="Science">
        <title>Sea anemone genome reveals ancestral eumetazoan gene repertoire and genomic organization.</title>
        <authorList>
            <person name="Putnam N.H."/>
            <person name="Srivastava M."/>
            <person name="Hellsten U."/>
            <person name="Dirks B."/>
            <person name="Chapman J."/>
            <person name="Salamov A."/>
            <person name="Terry A."/>
            <person name="Shapiro H."/>
            <person name="Lindquist E."/>
            <person name="Kapitonov V.V."/>
            <person name="Jurka J."/>
            <person name="Genikhovich G."/>
            <person name="Grigoriev I.V."/>
            <person name="Lucas S.M."/>
            <person name="Steele R.E."/>
            <person name="Finnerty J.R."/>
            <person name="Technau U."/>
            <person name="Martindale M.Q."/>
            <person name="Rokhsar D.S."/>
        </authorList>
    </citation>
    <scope>NUCLEOTIDE SEQUENCE [LARGE SCALE GENOMIC DNA]</scope>
    <source>
        <strain evidence="11">CH2 X CH6</strain>
    </source>
</reference>